<keyword evidence="3" id="KW-1185">Reference proteome</keyword>
<dbReference type="Proteomes" id="UP000230423">
    <property type="component" value="Unassembled WGS sequence"/>
</dbReference>
<gene>
    <name evidence="2" type="ORF">TELCIR_00501</name>
</gene>
<organism evidence="2 3">
    <name type="scientific">Teladorsagia circumcincta</name>
    <name type="common">Brown stomach worm</name>
    <name type="synonym">Ostertagia circumcincta</name>
    <dbReference type="NCBI Taxonomy" id="45464"/>
    <lineage>
        <taxon>Eukaryota</taxon>
        <taxon>Metazoa</taxon>
        <taxon>Ecdysozoa</taxon>
        <taxon>Nematoda</taxon>
        <taxon>Chromadorea</taxon>
        <taxon>Rhabditida</taxon>
        <taxon>Rhabditina</taxon>
        <taxon>Rhabditomorpha</taxon>
        <taxon>Strongyloidea</taxon>
        <taxon>Trichostrongylidae</taxon>
        <taxon>Teladorsagia</taxon>
    </lineage>
</organism>
<name>A0A2G9V4E1_TELCI</name>
<dbReference type="Gene3D" id="3.40.33.10">
    <property type="entry name" value="CAP"/>
    <property type="match status" value="1"/>
</dbReference>
<feature type="domain" description="SCP" evidence="1">
    <location>
        <begin position="5"/>
        <end position="124"/>
    </location>
</feature>
<proteinExistence type="predicted"/>
<evidence type="ECO:0000313" key="2">
    <source>
        <dbReference type="EMBL" id="PIO77374.1"/>
    </source>
</evidence>
<feature type="non-terminal residue" evidence="2">
    <location>
        <position position="1"/>
    </location>
</feature>
<dbReference type="Pfam" id="PF00188">
    <property type="entry name" value="CAP"/>
    <property type="match status" value="1"/>
</dbReference>
<dbReference type="PRINTS" id="PR00837">
    <property type="entry name" value="V5TPXLIKE"/>
</dbReference>
<evidence type="ECO:0000313" key="3">
    <source>
        <dbReference type="Proteomes" id="UP000230423"/>
    </source>
</evidence>
<dbReference type="SMART" id="SM00198">
    <property type="entry name" value="SCP"/>
    <property type="match status" value="1"/>
</dbReference>
<dbReference type="InterPro" id="IPR001283">
    <property type="entry name" value="CRISP-related"/>
</dbReference>
<evidence type="ECO:0000259" key="1">
    <source>
        <dbReference type="SMART" id="SM00198"/>
    </source>
</evidence>
<protein>
    <submittedName>
        <fullName evidence="2">SCP-like protein</fullName>
    </submittedName>
</protein>
<reference evidence="2 3" key="1">
    <citation type="submission" date="2015-09" db="EMBL/GenBank/DDBJ databases">
        <title>Draft genome of the parasitic nematode Teladorsagia circumcincta isolate WARC Sus (inbred).</title>
        <authorList>
            <person name="Mitreva M."/>
        </authorList>
    </citation>
    <scope>NUCLEOTIDE SEQUENCE [LARGE SCALE GENOMIC DNA]</scope>
    <source>
        <strain evidence="2 3">S</strain>
    </source>
</reference>
<accession>A0A2G9V4E1</accession>
<dbReference type="OrthoDB" id="5820037at2759"/>
<dbReference type="PANTHER" id="PTHR10334">
    <property type="entry name" value="CYSTEINE-RICH SECRETORY PROTEIN-RELATED"/>
    <property type="match status" value="1"/>
</dbReference>
<dbReference type="SUPFAM" id="SSF55797">
    <property type="entry name" value="PR-1-like"/>
    <property type="match status" value="1"/>
</dbReference>
<dbReference type="AlphaFoldDB" id="A0A2G9V4E1"/>
<dbReference type="InterPro" id="IPR035940">
    <property type="entry name" value="CAP_sf"/>
</dbReference>
<dbReference type="EMBL" id="KZ345000">
    <property type="protein sequence ID" value="PIO77374.1"/>
    <property type="molecule type" value="Genomic_DNA"/>
</dbReference>
<sequence>PFFQVYNCSLETSAREAADRCTTAPSQSLPSDIQENLHSVSKSMARFRVDAMREAARYWWSRVRQVDGIGMKVIFRAKHESSPIRYFTRMAWATTKTLGCAVSENCGSTWFIACHYYKGGNVVNDAVYQKGTPCSACPIGYFCNEIKLCQSAS</sequence>
<dbReference type="InterPro" id="IPR014044">
    <property type="entry name" value="CAP_dom"/>
</dbReference>
<dbReference type="CDD" id="cd05380">
    <property type="entry name" value="CAP_euk"/>
    <property type="match status" value="1"/>
</dbReference>